<dbReference type="PANTHER" id="PTHR42790:SF19">
    <property type="entry name" value="KYNURENINE_ALPHA-AMINOADIPATE AMINOTRANSFERASE, MITOCHONDRIAL"/>
    <property type="match status" value="1"/>
</dbReference>
<dbReference type="PANTHER" id="PTHR42790">
    <property type="entry name" value="AMINOTRANSFERASE"/>
    <property type="match status" value="1"/>
</dbReference>
<evidence type="ECO:0000256" key="3">
    <source>
        <dbReference type="ARBA" id="ARBA00022679"/>
    </source>
</evidence>
<dbReference type="InterPro" id="IPR015424">
    <property type="entry name" value="PyrdxlP-dep_Trfase"/>
</dbReference>
<keyword evidence="2 7" id="KW-0032">Aminotransferase</keyword>
<keyword evidence="4" id="KW-0663">Pyridoxal phosphate</keyword>
<evidence type="ECO:0000256" key="1">
    <source>
        <dbReference type="ARBA" id="ARBA00001933"/>
    </source>
</evidence>
<comment type="cofactor">
    <cofactor evidence="1">
        <name>pyridoxal 5'-phosphate</name>
        <dbReference type="ChEBI" id="CHEBI:597326"/>
    </cofactor>
</comment>
<dbReference type="SUPFAM" id="SSF53383">
    <property type="entry name" value="PLP-dependent transferases"/>
    <property type="match status" value="1"/>
</dbReference>
<organism evidence="7">
    <name type="scientific">Lygus hesperus</name>
    <name type="common">Western plant bug</name>
    <dbReference type="NCBI Taxonomy" id="30085"/>
    <lineage>
        <taxon>Eukaryota</taxon>
        <taxon>Metazoa</taxon>
        <taxon>Ecdysozoa</taxon>
        <taxon>Arthropoda</taxon>
        <taxon>Hexapoda</taxon>
        <taxon>Insecta</taxon>
        <taxon>Pterygota</taxon>
        <taxon>Neoptera</taxon>
        <taxon>Paraneoptera</taxon>
        <taxon>Hemiptera</taxon>
        <taxon>Heteroptera</taxon>
        <taxon>Panheteroptera</taxon>
        <taxon>Cimicomorpha</taxon>
        <taxon>Miridae</taxon>
        <taxon>Mirini</taxon>
        <taxon>Lygus</taxon>
    </lineage>
</organism>
<dbReference type="EMBL" id="GBHO01002537">
    <property type="protein sequence ID" value="JAG41067.1"/>
    <property type="molecule type" value="Transcribed_RNA"/>
</dbReference>
<reference evidence="7" key="2">
    <citation type="submission" date="2014-07" db="EMBL/GenBank/DDBJ databases">
        <authorList>
            <person name="Hull J."/>
        </authorList>
    </citation>
    <scope>NUCLEOTIDE SEQUENCE</scope>
</reference>
<evidence type="ECO:0000313" key="8">
    <source>
        <dbReference type="EMBL" id="JAQ17787.1"/>
    </source>
</evidence>
<dbReference type="InterPro" id="IPR004839">
    <property type="entry name" value="Aminotransferase_I/II_large"/>
</dbReference>
<dbReference type="EMBL" id="GBHO01002536">
    <property type="protein sequence ID" value="JAG41068.1"/>
    <property type="molecule type" value="Transcribed_RNA"/>
</dbReference>
<dbReference type="Pfam" id="PF00155">
    <property type="entry name" value="Aminotran_1_2"/>
    <property type="match status" value="1"/>
</dbReference>
<evidence type="ECO:0000313" key="7">
    <source>
        <dbReference type="EMBL" id="JAG41068.1"/>
    </source>
</evidence>
<feature type="domain" description="Aminotransferase class I/classII large" evidence="5">
    <location>
        <begin position="9"/>
        <end position="108"/>
    </location>
</feature>
<keyword evidence="3 7" id="KW-0808">Transferase</keyword>
<dbReference type="InterPro" id="IPR015421">
    <property type="entry name" value="PyrdxlP-dep_Trfase_major"/>
</dbReference>
<evidence type="ECO:0000256" key="4">
    <source>
        <dbReference type="ARBA" id="ARBA00022898"/>
    </source>
</evidence>
<dbReference type="GO" id="GO:1901605">
    <property type="term" value="P:alpha-amino acid metabolic process"/>
    <property type="evidence" value="ECO:0007669"/>
    <property type="project" value="TreeGrafter"/>
</dbReference>
<dbReference type="Gene3D" id="3.40.640.10">
    <property type="entry name" value="Type I PLP-dependent aspartate aminotransferase-like (Major domain)"/>
    <property type="match status" value="1"/>
</dbReference>
<reference evidence="7" key="1">
    <citation type="journal article" date="2014" name="PLoS ONE">
        <title>Transcriptome-Based Identification of ABC Transporters in the Western Tarnished Plant Bug Lygus hesperus.</title>
        <authorList>
            <person name="Hull J.J."/>
            <person name="Chaney K."/>
            <person name="Geib S.M."/>
            <person name="Fabrick J.A."/>
            <person name="Brent C.S."/>
            <person name="Walsh D."/>
            <person name="Lavine L.C."/>
        </authorList>
    </citation>
    <scope>NUCLEOTIDE SEQUENCE</scope>
</reference>
<proteinExistence type="predicted"/>
<evidence type="ECO:0000313" key="6">
    <source>
        <dbReference type="EMBL" id="JAG41067.1"/>
    </source>
</evidence>
<evidence type="ECO:0000256" key="2">
    <source>
        <dbReference type="ARBA" id="ARBA00022576"/>
    </source>
</evidence>
<reference evidence="8" key="3">
    <citation type="journal article" date="2016" name="Gigascience">
        <title>De novo construction of an expanded transcriptome assembly for the western tarnished plant bug, Lygus hesperus.</title>
        <authorList>
            <person name="Tassone E.E."/>
            <person name="Geib S.M."/>
            <person name="Hall B."/>
            <person name="Fabrick J.A."/>
            <person name="Brent C.S."/>
            <person name="Hull J.J."/>
        </authorList>
    </citation>
    <scope>NUCLEOTIDE SEQUENCE</scope>
</reference>
<dbReference type="GO" id="GO:0030170">
    <property type="term" value="F:pyridoxal phosphate binding"/>
    <property type="evidence" value="ECO:0007669"/>
    <property type="project" value="InterPro"/>
</dbReference>
<sequence>MLYIVPTGQNPTGCSITNEDRVEIYKIAQTYDLLILEDDPYYFLQFSEDAANVSSDFTNVALSYQSFLSMDTDGRVIRIDSFSKTMSAGIRVAMMVGNAEFIRLLEGYSST</sequence>
<protein>
    <submittedName>
        <fullName evidence="7">Kynurenine/alpha-aminoadipate aminotransferase, mitochondrial</fullName>
    </submittedName>
</protein>
<evidence type="ECO:0000259" key="5">
    <source>
        <dbReference type="Pfam" id="PF00155"/>
    </source>
</evidence>
<dbReference type="GO" id="GO:0008483">
    <property type="term" value="F:transaminase activity"/>
    <property type="evidence" value="ECO:0007669"/>
    <property type="project" value="UniProtKB-KW"/>
</dbReference>
<dbReference type="EMBL" id="GDHC01000842">
    <property type="protein sequence ID" value="JAQ17787.1"/>
    <property type="molecule type" value="Transcribed_RNA"/>
</dbReference>
<accession>A0A0A9ZCJ6</accession>
<gene>
    <name evidence="7" type="primary">Aadat_0</name>
    <name evidence="6" type="synonym">Aadat_1</name>
    <name evidence="7" type="ORF">CM83_5948</name>
    <name evidence="6" type="ORF">CM83_5950</name>
    <name evidence="8" type="ORF">g.16248</name>
</gene>
<name>A0A0A9ZCJ6_LYGHE</name>
<dbReference type="AlphaFoldDB" id="A0A0A9ZCJ6"/>
<dbReference type="InterPro" id="IPR050859">
    <property type="entry name" value="Class-I_PLP-dep_aminotransf"/>
</dbReference>